<evidence type="ECO:0000313" key="2">
    <source>
        <dbReference type="EMBL" id="KAK0438792.1"/>
    </source>
</evidence>
<feature type="compositionally biased region" description="Basic and acidic residues" evidence="1">
    <location>
        <begin position="34"/>
        <end position="48"/>
    </location>
</feature>
<accession>A0AA39JB86</accession>
<keyword evidence="3" id="KW-1185">Reference proteome</keyword>
<feature type="region of interest" description="Disordered" evidence="1">
    <location>
        <begin position="124"/>
        <end position="143"/>
    </location>
</feature>
<dbReference type="AlphaFoldDB" id="A0AA39JB86"/>
<feature type="region of interest" description="Disordered" evidence="1">
    <location>
        <begin position="34"/>
        <end position="84"/>
    </location>
</feature>
<comment type="caution">
    <text evidence="2">The sequence shown here is derived from an EMBL/GenBank/DDBJ whole genome shotgun (WGS) entry which is preliminary data.</text>
</comment>
<evidence type="ECO:0000256" key="1">
    <source>
        <dbReference type="SAM" id="MobiDB-lite"/>
    </source>
</evidence>
<proteinExistence type="predicted"/>
<dbReference type="Proteomes" id="UP001175226">
    <property type="component" value="Unassembled WGS sequence"/>
</dbReference>
<evidence type="ECO:0000313" key="3">
    <source>
        <dbReference type="Proteomes" id="UP001175226"/>
    </source>
</evidence>
<dbReference type="EMBL" id="JAUEPT010000041">
    <property type="protein sequence ID" value="KAK0438792.1"/>
    <property type="molecule type" value="Genomic_DNA"/>
</dbReference>
<name>A0AA39JB86_9AGAR</name>
<gene>
    <name evidence="2" type="ORF">EV421DRAFT_1906423</name>
</gene>
<protein>
    <submittedName>
        <fullName evidence="2">Uncharacterized protein</fullName>
    </submittedName>
</protein>
<organism evidence="2 3">
    <name type="scientific">Armillaria borealis</name>
    <dbReference type="NCBI Taxonomy" id="47425"/>
    <lineage>
        <taxon>Eukaryota</taxon>
        <taxon>Fungi</taxon>
        <taxon>Dikarya</taxon>
        <taxon>Basidiomycota</taxon>
        <taxon>Agaricomycotina</taxon>
        <taxon>Agaricomycetes</taxon>
        <taxon>Agaricomycetidae</taxon>
        <taxon>Agaricales</taxon>
        <taxon>Marasmiineae</taxon>
        <taxon>Physalacriaceae</taxon>
        <taxon>Armillaria</taxon>
    </lineage>
</organism>
<reference evidence="2" key="1">
    <citation type="submission" date="2023-06" db="EMBL/GenBank/DDBJ databases">
        <authorList>
            <consortium name="Lawrence Berkeley National Laboratory"/>
            <person name="Ahrendt S."/>
            <person name="Sahu N."/>
            <person name="Indic B."/>
            <person name="Wong-Bajracharya J."/>
            <person name="Merenyi Z."/>
            <person name="Ke H.-M."/>
            <person name="Monk M."/>
            <person name="Kocsube S."/>
            <person name="Drula E."/>
            <person name="Lipzen A."/>
            <person name="Balint B."/>
            <person name="Henrissat B."/>
            <person name="Andreopoulos B."/>
            <person name="Martin F.M."/>
            <person name="Harder C.B."/>
            <person name="Rigling D."/>
            <person name="Ford K.L."/>
            <person name="Foster G.D."/>
            <person name="Pangilinan J."/>
            <person name="Papanicolaou A."/>
            <person name="Barry K."/>
            <person name="LaButti K."/>
            <person name="Viragh M."/>
            <person name="Koriabine M."/>
            <person name="Yan M."/>
            <person name="Riley R."/>
            <person name="Champramary S."/>
            <person name="Plett K.L."/>
            <person name="Tsai I.J."/>
            <person name="Slot J."/>
            <person name="Sipos G."/>
            <person name="Plett J."/>
            <person name="Nagy L.G."/>
            <person name="Grigoriev I.V."/>
        </authorList>
    </citation>
    <scope>NUCLEOTIDE SEQUENCE</scope>
    <source>
        <strain evidence="2">FPL87.14</strain>
    </source>
</reference>
<sequence length="143" mass="15645">MRWPSPTSTHLTDNRKTLEEIRSLLYVGSASYPYEDRNLYGHDKENRPESTPIPMSAYAPLPGYPPNRPGTPNSTPLPVGPLKTMTLSPPVPGLHLVPNSSEIEAILAFLSFTLPASILDESSCTNPYSVDQSASPRSSPLWP</sequence>